<keyword evidence="2" id="KW-0812">Transmembrane</keyword>
<gene>
    <name evidence="3" type="ORF">GT747_09965</name>
</gene>
<dbReference type="EMBL" id="WWVX01000007">
    <property type="protein sequence ID" value="MZL70077.1"/>
    <property type="molecule type" value="Genomic_DNA"/>
</dbReference>
<feature type="compositionally biased region" description="Pro residues" evidence="1">
    <location>
        <begin position="513"/>
        <end position="524"/>
    </location>
</feature>
<feature type="transmembrane region" description="Helical" evidence="2">
    <location>
        <begin position="831"/>
        <end position="853"/>
    </location>
</feature>
<keyword evidence="2" id="KW-0472">Membrane</keyword>
<feature type="region of interest" description="Disordered" evidence="1">
    <location>
        <begin position="365"/>
        <end position="401"/>
    </location>
</feature>
<dbReference type="RefSeq" id="WP_161213508.1">
    <property type="nucleotide sequence ID" value="NZ_FQVY01000001.1"/>
</dbReference>
<reference evidence="3 4" key="1">
    <citation type="journal article" date="2019" name="Nat. Med.">
        <title>A library of human gut bacterial isolates paired with longitudinal multiomics data enables mechanistic microbiome research.</title>
        <authorList>
            <person name="Poyet M."/>
            <person name="Groussin M."/>
            <person name="Gibbons S.M."/>
            <person name="Avila-Pacheco J."/>
            <person name="Jiang X."/>
            <person name="Kearney S.M."/>
            <person name="Perrotta A.R."/>
            <person name="Berdy B."/>
            <person name="Zhao S."/>
            <person name="Lieberman T.D."/>
            <person name="Swanson P.K."/>
            <person name="Smith M."/>
            <person name="Roesemann S."/>
            <person name="Alexander J.E."/>
            <person name="Rich S.A."/>
            <person name="Livny J."/>
            <person name="Vlamakis H."/>
            <person name="Clish C."/>
            <person name="Bullock K."/>
            <person name="Deik A."/>
            <person name="Scott J."/>
            <person name="Pierce K.A."/>
            <person name="Xavier R.J."/>
            <person name="Alm E.J."/>
        </authorList>
    </citation>
    <scope>NUCLEOTIDE SEQUENCE [LARGE SCALE GENOMIC DNA]</scope>
    <source>
        <strain evidence="3 4">BIOML-A2</strain>
    </source>
</reference>
<feature type="region of interest" description="Disordered" evidence="1">
    <location>
        <begin position="167"/>
        <end position="198"/>
    </location>
</feature>
<evidence type="ECO:0000256" key="2">
    <source>
        <dbReference type="SAM" id="Phobius"/>
    </source>
</evidence>
<keyword evidence="2" id="KW-1133">Transmembrane helix</keyword>
<protein>
    <recommendedName>
        <fullName evidence="5">DUF11 domain-containing protein</fullName>
    </recommendedName>
</protein>
<name>A0ABW9WWA4_9FIRM</name>
<feature type="compositionally biased region" description="Acidic residues" evidence="1">
    <location>
        <begin position="383"/>
        <end position="395"/>
    </location>
</feature>
<evidence type="ECO:0000256" key="1">
    <source>
        <dbReference type="SAM" id="MobiDB-lite"/>
    </source>
</evidence>
<evidence type="ECO:0000313" key="4">
    <source>
        <dbReference type="Proteomes" id="UP000474718"/>
    </source>
</evidence>
<dbReference type="Proteomes" id="UP000474718">
    <property type="component" value="Unassembled WGS sequence"/>
</dbReference>
<accession>A0ABW9WWA4</accession>
<feature type="compositionally biased region" description="Basic and acidic residues" evidence="1">
    <location>
        <begin position="177"/>
        <end position="191"/>
    </location>
</feature>
<feature type="transmembrane region" description="Helical" evidence="2">
    <location>
        <begin position="802"/>
        <end position="819"/>
    </location>
</feature>
<organism evidence="3 4">
    <name type="scientific">Bittarella massiliensis</name>
    <name type="common">ex Durand et al. 2017</name>
    <dbReference type="NCBI Taxonomy" id="1720313"/>
    <lineage>
        <taxon>Bacteria</taxon>
        <taxon>Bacillati</taxon>
        <taxon>Bacillota</taxon>
        <taxon>Clostridia</taxon>
        <taxon>Eubacteriales</taxon>
        <taxon>Oscillospiraceae</taxon>
        <taxon>Bittarella (ex Durand et al. 2017)</taxon>
    </lineage>
</organism>
<sequence length="890" mass="95111">MPNATINADFLQARYTHYTPQFVSTELLDKDGNTMTDEEKKALKDGDVVTVRATVKNTHPDAGKEIVYDHLTLVPGDDEKVKKYPTAGLDILTGADQTVTVDGKAVTNASGQPYDVSGEGIPFGCTAAGNVITYKAKINNPDGKSVTVGQRMSDDFFDSKQYSSAELIPAQPLVPADPEKPEGEAGKDYHYTRTSPNENGWNNSDVAITFYPGDFNQFYIKDPEEGTVHATLTSEKEPLLYTDETETPVALQAENSKSGAKSVRNDDVIKVDKVPPTLTAASPAPALFGFRRAAAPASSVTLADNLSGIWKLERYDTASKEWVAAETFDLPTEGAEKGNGKASESASIGQNGLYRAVDAAGNVGEPTPVSFNAPPSVTPADPEAPELEPEEETDEGGLRHAAASDSMSEYIDKAAPLYGGRFTLEDAAELMAQRYGFASNVERDDSLNYTYAITQKGADVSGQGVDTTQAGSFVVVCTATDADGNTTTLYLTDTLIDPDAPPLVERQEEGTPPVGPPFDPLKPVPQPVIKEDPETGRYHAYVYEQIAEGVREPGAYGGSLTGATAQQIFAGRYGFVSQQGDGELSLSPICVTQDGKDVSAAGYDTAKPGSCVISQTATDSRGNKTTVYLTYTFLPVGSPPWVAYDPSDPTVEPGSELEEPEIVEDWQSGTKYATVTDRLVQTITDPPLSDGWLDGEELRAFLQSRYQFTSAQPDGMLKEVRFAVSRDGKAVEGIDTTQPGEYLIAYTLEDSAENRTSLFLQYQLKPGAAGDLAPDGNSSGGATPYTGMDGGSGHGADGHCPIHWLALLGALCTLLYWLGRKTFLGRGRHGLTLWDAVLLALAGGCAVSLAFLARCGLDVPALLCWGGVIFMALWNLSAEKKEEEREGEAL</sequence>
<evidence type="ECO:0000313" key="3">
    <source>
        <dbReference type="EMBL" id="MZL70077.1"/>
    </source>
</evidence>
<keyword evidence="4" id="KW-1185">Reference proteome</keyword>
<feature type="transmembrane region" description="Helical" evidence="2">
    <location>
        <begin position="859"/>
        <end position="876"/>
    </location>
</feature>
<feature type="region of interest" description="Disordered" evidence="1">
    <location>
        <begin position="505"/>
        <end position="524"/>
    </location>
</feature>
<proteinExistence type="predicted"/>
<evidence type="ECO:0008006" key="5">
    <source>
        <dbReference type="Google" id="ProtNLM"/>
    </source>
</evidence>
<comment type="caution">
    <text evidence="3">The sequence shown here is derived from an EMBL/GenBank/DDBJ whole genome shotgun (WGS) entry which is preliminary data.</text>
</comment>